<evidence type="ECO:0000256" key="1">
    <source>
        <dbReference type="ARBA" id="ARBA00022603"/>
    </source>
</evidence>
<dbReference type="PANTHER" id="PTHR12049">
    <property type="entry name" value="PROTEIN ARGININE METHYLTRANSFERASE NDUFAF7, MITOCHONDRIAL"/>
    <property type="match status" value="1"/>
</dbReference>
<dbReference type="InterPro" id="IPR038375">
    <property type="entry name" value="NDUFAF7_sf"/>
</dbReference>
<keyword evidence="1 3" id="KW-0489">Methyltransferase</keyword>
<dbReference type="GO" id="GO:0032259">
    <property type="term" value="P:methylation"/>
    <property type="evidence" value="ECO:0007669"/>
    <property type="project" value="UniProtKB-KW"/>
</dbReference>
<gene>
    <name evidence="3" type="ORF">L1F29_10320</name>
</gene>
<reference evidence="3" key="1">
    <citation type="submission" date="2022-01" db="EMBL/GenBank/DDBJ databases">
        <title>Paenibacillus spongiae sp. nov., isolated from marine sponge.</title>
        <authorList>
            <person name="Li Z."/>
            <person name="Zhang M."/>
        </authorList>
    </citation>
    <scope>NUCLEOTIDE SEQUENCE</scope>
    <source>
        <strain evidence="3">PHS-Z3</strain>
    </source>
</reference>
<sequence>MNDTKRLAQRIAERISLNHAAGEVRAQDGGMKQAECISFRDYMAMCLYDPEDGYYGSGPVRIGRTGDFYTSSAVGTVMGEKLAAYMAELIASYGGLAAAAEWGAGTGRLSAHILGAWRKQGYEWLPYMTYAVIDSSPAHLQSARETLGPEKDGPALLFWRPEEIDSSRLMTDNPIIIVANELLDAFPVHRVICRDGQLYELGVALRHSSGQEAPAFQYAYMPLTDPGIERSLAADGIVLLEGQVTEVNLEAERWIAYIGGRVNRGSLVLIDYGHEARELTASHRMRGSLLCYSGHRAHDNPFLQPGGQDITAHINFTACRRAAEASGWHVAYYGTQKQFLVDHGVLNDLTAHDGTDPFSEAAKRNRSIRQLLLSDGMSETFKVMTLSKGI</sequence>
<dbReference type="EMBL" id="CP091430">
    <property type="protein sequence ID" value="UVI32178.1"/>
    <property type="molecule type" value="Genomic_DNA"/>
</dbReference>
<dbReference type="Pfam" id="PF02636">
    <property type="entry name" value="Methyltransf_28"/>
    <property type="match status" value="1"/>
</dbReference>
<dbReference type="GO" id="GO:0008168">
    <property type="term" value="F:methyltransferase activity"/>
    <property type="evidence" value="ECO:0007669"/>
    <property type="project" value="UniProtKB-KW"/>
</dbReference>
<dbReference type="PANTHER" id="PTHR12049:SF7">
    <property type="entry name" value="PROTEIN ARGININE METHYLTRANSFERASE NDUFAF7, MITOCHONDRIAL"/>
    <property type="match status" value="1"/>
</dbReference>
<dbReference type="SUPFAM" id="SSF53335">
    <property type="entry name" value="S-adenosyl-L-methionine-dependent methyltransferases"/>
    <property type="match status" value="1"/>
</dbReference>
<dbReference type="InterPro" id="IPR003788">
    <property type="entry name" value="NDUFAF7"/>
</dbReference>
<keyword evidence="4" id="KW-1185">Reference proteome</keyword>
<proteinExistence type="predicted"/>
<evidence type="ECO:0000256" key="2">
    <source>
        <dbReference type="ARBA" id="ARBA00022679"/>
    </source>
</evidence>
<accession>A0ABY5SHR8</accession>
<evidence type="ECO:0000313" key="4">
    <source>
        <dbReference type="Proteomes" id="UP001057877"/>
    </source>
</evidence>
<dbReference type="InterPro" id="IPR029063">
    <property type="entry name" value="SAM-dependent_MTases_sf"/>
</dbReference>
<name>A0ABY5SHR8_9BACL</name>
<dbReference type="Proteomes" id="UP001057877">
    <property type="component" value="Chromosome"/>
</dbReference>
<dbReference type="Gene3D" id="3.40.50.12710">
    <property type="match status" value="1"/>
</dbReference>
<keyword evidence="2 3" id="KW-0808">Transferase</keyword>
<dbReference type="EC" id="2.1.1.-" evidence="3"/>
<protein>
    <submittedName>
        <fullName evidence="3">SAM-dependent methyltransferase</fullName>
        <ecNumber evidence="3">2.1.1.-</ecNumber>
    </submittedName>
</protein>
<dbReference type="RefSeq" id="WP_258388237.1">
    <property type="nucleotide sequence ID" value="NZ_CP091430.1"/>
</dbReference>
<evidence type="ECO:0000313" key="3">
    <source>
        <dbReference type="EMBL" id="UVI32178.1"/>
    </source>
</evidence>
<organism evidence="3 4">
    <name type="scientific">Paenibacillus spongiae</name>
    <dbReference type="NCBI Taxonomy" id="2909671"/>
    <lineage>
        <taxon>Bacteria</taxon>
        <taxon>Bacillati</taxon>
        <taxon>Bacillota</taxon>
        <taxon>Bacilli</taxon>
        <taxon>Bacillales</taxon>
        <taxon>Paenibacillaceae</taxon>
        <taxon>Paenibacillus</taxon>
    </lineage>
</organism>